<protein>
    <submittedName>
        <fullName evidence="2">Uncharacterized protein</fullName>
    </submittedName>
</protein>
<dbReference type="AlphaFoldDB" id="A0A562KJ12"/>
<name>A0A562KJ12_SPHWJ</name>
<gene>
    <name evidence="2" type="ORF">IQ35_01541</name>
</gene>
<evidence type="ECO:0000313" key="2">
    <source>
        <dbReference type="EMBL" id="TWH95285.1"/>
    </source>
</evidence>
<comment type="caution">
    <text evidence="2">The sequence shown here is derived from an EMBL/GenBank/DDBJ whole genome shotgun (WGS) entry which is preliminary data.</text>
</comment>
<feature type="region of interest" description="Disordered" evidence="1">
    <location>
        <begin position="69"/>
        <end position="105"/>
    </location>
</feature>
<organism evidence="2 3">
    <name type="scientific">Sphingobium wenxiniae (strain DSM 21828 / CGMCC 1.7748 / JZ-1)</name>
    <dbReference type="NCBI Taxonomy" id="595605"/>
    <lineage>
        <taxon>Bacteria</taxon>
        <taxon>Pseudomonadati</taxon>
        <taxon>Pseudomonadota</taxon>
        <taxon>Alphaproteobacteria</taxon>
        <taxon>Sphingomonadales</taxon>
        <taxon>Sphingomonadaceae</taxon>
        <taxon>Sphingobium</taxon>
    </lineage>
</organism>
<evidence type="ECO:0000256" key="1">
    <source>
        <dbReference type="SAM" id="MobiDB-lite"/>
    </source>
</evidence>
<dbReference type="EMBL" id="VLKK01000004">
    <property type="protein sequence ID" value="TWH95285.1"/>
    <property type="molecule type" value="Genomic_DNA"/>
</dbReference>
<keyword evidence="3" id="KW-1185">Reference proteome</keyword>
<evidence type="ECO:0000313" key="3">
    <source>
        <dbReference type="Proteomes" id="UP000316624"/>
    </source>
</evidence>
<accession>A0A562KJ12</accession>
<feature type="compositionally biased region" description="Acidic residues" evidence="1">
    <location>
        <begin position="81"/>
        <end position="94"/>
    </location>
</feature>
<dbReference type="Proteomes" id="UP000316624">
    <property type="component" value="Unassembled WGS sequence"/>
</dbReference>
<sequence length="105" mass="11452">MMGAINHPSRQPVPPAAISRVLSRFSRSELEGFVAVAIDLLDLMDGDPDLEDNHDGDDQGDQSWIEWHMARGSQNILPGHEDDEDADPAEDGDSDCCAAGDDRLH</sequence>
<proteinExistence type="predicted"/>
<reference evidence="2 3" key="1">
    <citation type="journal article" date="2015" name="Stand. Genomic Sci.">
        <title>Genomic Encyclopedia of Bacterial and Archaeal Type Strains, Phase III: the genomes of soil and plant-associated and newly described type strains.</title>
        <authorList>
            <person name="Whitman W.B."/>
            <person name="Woyke T."/>
            <person name="Klenk H.P."/>
            <person name="Zhou Y."/>
            <person name="Lilburn T.G."/>
            <person name="Beck B.J."/>
            <person name="De Vos P."/>
            <person name="Vandamme P."/>
            <person name="Eisen J.A."/>
            <person name="Garrity G."/>
            <person name="Hugenholtz P."/>
            <person name="Kyrpides N.C."/>
        </authorList>
    </citation>
    <scope>NUCLEOTIDE SEQUENCE [LARGE SCALE GENOMIC DNA]</scope>
    <source>
        <strain evidence="2 3">CGMCC 1.7748</strain>
    </source>
</reference>